<dbReference type="SMR" id="A6IIP3"/>
<comment type="similarity">
    <text evidence="2 7">Belongs to the alpha/beta interferon family.</text>
</comment>
<protein>
    <submittedName>
        <fullName evidence="9">RCG54868</fullName>
    </submittedName>
</protein>
<dbReference type="GO" id="GO:0051607">
    <property type="term" value="P:defense response to virus"/>
    <property type="evidence" value="ECO:0007669"/>
    <property type="project" value="UniProtKB-KW"/>
</dbReference>
<evidence type="ECO:0000256" key="5">
    <source>
        <dbReference type="ARBA" id="ARBA00023118"/>
    </source>
</evidence>
<accession>A6IIP3</accession>
<dbReference type="GO" id="GO:0005615">
    <property type="term" value="C:extracellular space"/>
    <property type="evidence" value="ECO:0007669"/>
    <property type="project" value="UniProtKB-KW"/>
</dbReference>
<reference evidence="9" key="1">
    <citation type="journal article" date="2005" name="Genome Res.">
        <title>Gene and alternative splicing annotation with AIR.</title>
        <authorList>
            <person name="Florea L."/>
            <person name="Di Francesco V."/>
            <person name="Miller J."/>
            <person name="Turner R."/>
            <person name="Yao A."/>
            <person name="Harris M."/>
            <person name="Walenz B."/>
            <person name="Mobarry C."/>
            <person name="Merkulov G.V."/>
            <person name="Charlab R."/>
            <person name="Dew I."/>
            <person name="Deng Z."/>
            <person name="Istrail S."/>
            <person name="Li P."/>
            <person name="Sutton G."/>
        </authorList>
    </citation>
    <scope>NUCLEOTIDE SEQUENCE</scope>
    <source>
        <strain evidence="9">BN</strain>
    </source>
</reference>
<keyword evidence="6" id="KW-1015">Disulfide bond</keyword>
<dbReference type="GeneID" id="313152"/>
<gene>
    <name evidence="10" type="primary">Ifnk</name>
    <name evidence="9" type="ORF">rCG_54868</name>
</gene>
<comment type="subcellular location">
    <subcellularLocation>
        <location evidence="1">Secreted</location>
    </subcellularLocation>
</comment>
<dbReference type="PANTHER" id="PTHR11691">
    <property type="entry name" value="TYPE I INTERFERON"/>
    <property type="match status" value="1"/>
</dbReference>
<dbReference type="RefSeq" id="NP_001101395.1">
    <property type="nucleotide sequence ID" value="NM_001107925.1"/>
</dbReference>
<dbReference type="PROSITE" id="PS00252">
    <property type="entry name" value="INTERFERON_A_B_D"/>
    <property type="match status" value="1"/>
</dbReference>
<dbReference type="OMA" id="KYSFCAW"/>
<dbReference type="InterPro" id="IPR009079">
    <property type="entry name" value="4_helix_cytokine-like_core"/>
</dbReference>
<dbReference type="GO" id="GO:0005125">
    <property type="term" value="F:cytokine activity"/>
    <property type="evidence" value="ECO:0007669"/>
    <property type="project" value="UniProtKB-KW"/>
</dbReference>
<feature type="chain" id="PRO_5039923591" evidence="8">
    <location>
        <begin position="22"/>
        <end position="191"/>
    </location>
</feature>
<dbReference type="AGR" id="RGD:1309045"/>
<evidence type="ECO:0000256" key="6">
    <source>
        <dbReference type="ARBA" id="ARBA00023157"/>
    </source>
</evidence>
<evidence type="ECO:0000313" key="9">
    <source>
        <dbReference type="EMBL" id="EDL98613.1"/>
    </source>
</evidence>
<dbReference type="PRINTS" id="PR00266">
    <property type="entry name" value="INTERFERONAB"/>
</dbReference>
<dbReference type="KEGG" id="rno:313152"/>
<dbReference type="CTD" id="56832"/>
<sequence>MTLKYLWLVALVALYISPIQSQNCVYLDHTILENMKLLSSIRTTFPLRCLKDITDFEFPQEILLYVQHVKKDIKAVTYHISSLALIIFSLKDSISLATEERLERIRSGLFKQVQQARECMVDEENKNTEEDSTSQHPHSEGFKAVYLELNKYFFRIRKFLVNKKYSFCAWKIVVVEIRRCFSIFYKLLNMN</sequence>
<organism evidence="9">
    <name type="scientific">Rattus norvegicus</name>
    <name type="common">Rat</name>
    <dbReference type="NCBI Taxonomy" id="10116"/>
    <lineage>
        <taxon>Eukaryota</taxon>
        <taxon>Metazoa</taxon>
        <taxon>Chordata</taxon>
        <taxon>Craniata</taxon>
        <taxon>Vertebrata</taxon>
        <taxon>Euteleostomi</taxon>
        <taxon>Mammalia</taxon>
        <taxon>Eutheria</taxon>
        <taxon>Euarchontoglires</taxon>
        <taxon>Glires</taxon>
        <taxon>Rodentia</taxon>
        <taxon>Myomorpha</taxon>
        <taxon>Muroidea</taxon>
        <taxon>Muridae</taxon>
        <taxon>Murinae</taxon>
        <taxon>Rattus</taxon>
    </lineage>
</organism>
<dbReference type="AlphaFoldDB" id="A6IIP3"/>
<dbReference type="EMBL" id="CH473962">
    <property type="protein sequence ID" value="EDL98613.1"/>
    <property type="molecule type" value="Genomic_DNA"/>
</dbReference>
<evidence type="ECO:0000256" key="1">
    <source>
        <dbReference type="ARBA" id="ARBA00004613"/>
    </source>
</evidence>
<keyword evidence="3 7" id="KW-0202">Cytokine</keyword>
<proteinExistence type="inferred from homology"/>
<dbReference type="RGD" id="1309045">
    <property type="gene designation" value="Ifnk"/>
</dbReference>
<evidence type="ECO:0000313" key="10">
    <source>
        <dbReference type="RGD" id="1309045"/>
    </source>
</evidence>
<dbReference type="PANTHER" id="PTHR11691:SF6">
    <property type="entry name" value="INTERFERON KAPPA"/>
    <property type="match status" value="1"/>
</dbReference>
<feature type="signal peptide" evidence="8">
    <location>
        <begin position="1"/>
        <end position="21"/>
    </location>
</feature>
<evidence type="ECO:0000256" key="8">
    <source>
        <dbReference type="SAM" id="SignalP"/>
    </source>
</evidence>
<dbReference type="OrthoDB" id="8922121at2759"/>
<dbReference type="Pfam" id="PF00143">
    <property type="entry name" value="Interferon"/>
    <property type="match status" value="1"/>
</dbReference>
<dbReference type="GO" id="GO:0005126">
    <property type="term" value="F:cytokine receptor binding"/>
    <property type="evidence" value="ECO:0007669"/>
    <property type="project" value="InterPro"/>
</dbReference>
<dbReference type="SMART" id="SM00076">
    <property type="entry name" value="IFabd"/>
    <property type="match status" value="1"/>
</dbReference>
<evidence type="ECO:0000256" key="4">
    <source>
        <dbReference type="ARBA" id="ARBA00022525"/>
    </source>
</evidence>
<name>A6IIP3_RAT</name>
<evidence type="ECO:0000256" key="3">
    <source>
        <dbReference type="ARBA" id="ARBA00022514"/>
    </source>
</evidence>
<keyword evidence="8" id="KW-0732">Signal</keyword>
<dbReference type="SUPFAM" id="SSF47266">
    <property type="entry name" value="4-helical cytokines"/>
    <property type="match status" value="1"/>
</dbReference>
<reference evidence="9" key="2">
    <citation type="submission" date="2005-07" db="EMBL/GenBank/DDBJ databases">
        <authorList>
            <person name="Mural R.J."/>
            <person name="Li P.W."/>
            <person name="Adams M.D."/>
            <person name="Amanatides P.G."/>
            <person name="Baden-Tillson H."/>
            <person name="Barnstead M."/>
            <person name="Chin S.H."/>
            <person name="Dew I."/>
            <person name="Evans C.A."/>
            <person name="Ferriera S."/>
            <person name="Flanigan M."/>
            <person name="Fosler C."/>
            <person name="Glodek A."/>
            <person name="Gu Z."/>
            <person name="Holt R.A."/>
            <person name="Jennings D."/>
            <person name="Kraft C.L."/>
            <person name="Lu F."/>
            <person name="Nguyen T."/>
            <person name="Nusskern D.R."/>
            <person name="Pfannkoch C.M."/>
            <person name="Sitter C."/>
            <person name="Sutton G.G."/>
            <person name="Venter J.C."/>
            <person name="Wang Z."/>
            <person name="Woodage T."/>
            <person name="Zheng X.H."/>
            <person name="Zhong F."/>
        </authorList>
    </citation>
    <scope>NUCLEOTIDE SEQUENCE</scope>
    <source>
        <strain evidence="9">BN</strain>
    </source>
</reference>
<dbReference type="Gene3D" id="1.20.1250.10">
    <property type="match status" value="1"/>
</dbReference>
<dbReference type="InterPro" id="IPR000471">
    <property type="entry name" value="Interferon_alpha/beta/delta"/>
</dbReference>
<keyword evidence="5 7" id="KW-0051">Antiviral defense</keyword>
<keyword evidence="4" id="KW-0964">Secreted</keyword>
<evidence type="ECO:0000256" key="2">
    <source>
        <dbReference type="ARBA" id="ARBA00011033"/>
    </source>
</evidence>
<dbReference type="Proteomes" id="UP000234681">
    <property type="component" value="Chromosome 5"/>
</dbReference>
<evidence type="ECO:0000256" key="7">
    <source>
        <dbReference type="RuleBase" id="RU000436"/>
    </source>
</evidence>